<dbReference type="InterPro" id="IPR037171">
    <property type="entry name" value="NagB/RpiA_transferase-like"/>
</dbReference>
<feature type="binding site" evidence="4">
    <location>
        <position position="54"/>
    </location>
    <ligand>
        <name>substrate</name>
    </ligand>
</feature>
<dbReference type="AlphaFoldDB" id="A0A0R2B8X9"/>
<evidence type="ECO:0000256" key="5">
    <source>
        <dbReference type="RuleBase" id="RU361279"/>
    </source>
</evidence>
<sequence length="182" mass="20450">MQTKIEFRKRQLEKLANATLETNASGSKLAEKLFATDMWQQAQTVGLTLAGEIEVPTELISIQAKREGKKVFYPRTLPGRQMVFLPADTKKELEMSKFGVLEPRYDAKKIQTDIDLLIVPGIAYALDSKIRLGFGGGYYDRYLKNFPGNTVSLVAPAMAYPTAQWPIDEFDVPLQNMITLTD</sequence>
<keyword evidence="3 4" id="KW-0067">ATP-binding</keyword>
<feature type="binding site" evidence="4">
    <location>
        <position position="49"/>
    </location>
    <ligand>
        <name>substrate</name>
    </ligand>
</feature>
<dbReference type="Pfam" id="PF01812">
    <property type="entry name" value="5-FTHF_cyc-lig"/>
    <property type="match status" value="1"/>
</dbReference>
<dbReference type="GO" id="GO:0035999">
    <property type="term" value="P:tetrahydrofolate interconversion"/>
    <property type="evidence" value="ECO:0007669"/>
    <property type="project" value="TreeGrafter"/>
</dbReference>
<comment type="catalytic activity">
    <reaction evidence="5">
        <text>(6S)-5-formyl-5,6,7,8-tetrahydrofolate + ATP = (6R)-5,10-methenyltetrahydrofolate + ADP + phosphate</text>
        <dbReference type="Rhea" id="RHEA:10488"/>
        <dbReference type="ChEBI" id="CHEBI:30616"/>
        <dbReference type="ChEBI" id="CHEBI:43474"/>
        <dbReference type="ChEBI" id="CHEBI:57455"/>
        <dbReference type="ChEBI" id="CHEBI:57457"/>
        <dbReference type="ChEBI" id="CHEBI:456216"/>
        <dbReference type="EC" id="6.3.3.2"/>
    </reaction>
</comment>
<proteinExistence type="inferred from homology"/>
<dbReference type="GO" id="GO:0046872">
    <property type="term" value="F:metal ion binding"/>
    <property type="evidence" value="ECO:0007669"/>
    <property type="project" value="UniProtKB-KW"/>
</dbReference>
<name>A0A0R2B8X9_9LACO</name>
<dbReference type="PIRSF" id="PIRSF006806">
    <property type="entry name" value="FTHF_cligase"/>
    <property type="match status" value="1"/>
</dbReference>
<dbReference type="SUPFAM" id="SSF100950">
    <property type="entry name" value="NagB/RpiA/CoA transferase-like"/>
    <property type="match status" value="1"/>
</dbReference>
<dbReference type="NCBIfam" id="TIGR02727">
    <property type="entry name" value="MTHFS_bact"/>
    <property type="match status" value="1"/>
</dbReference>
<dbReference type="PANTHER" id="PTHR23407:SF1">
    <property type="entry name" value="5-FORMYLTETRAHYDROFOLATE CYCLO-LIGASE"/>
    <property type="match status" value="1"/>
</dbReference>
<feature type="binding site" evidence="4">
    <location>
        <begin position="131"/>
        <end position="139"/>
    </location>
    <ligand>
        <name>ATP</name>
        <dbReference type="ChEBI" id="CHEBI:30616"/>
    </ligand>
</feature>
<evidence type="ECO:0000256" key="1">
    <source>
        <dbReference type="ARBA" id="ARBA00010638"/>
    </source>
</evidence>
<dbReference type="EC" id="6.3.3.2" evidence="5"/>
<dbReference type="PATRIC" id="fig|1423772.3.peg.2169"/>
<evidence type="ECO:0000256" key="4">
    <source>
        <dbReference type="PIRSR" id="PIRSR006806-1"/>
    </source>
</evidence>
<reference evidence="6 7" key="1">
    <citation type="journal article" date="2015" name="Genome Announc.">
        <title>Expanding the biotechnology potential of lactobacilli through comparative genomics of 213 strains and associated genera.</title>
        <authorList>
            <person name="Sun Z."/>
            <person name="Harris H.M."/>
            <person name="McCann A."/>
            <person name="Guo C."/>
            <person name="Argimon S."/>
            <person name="Zhang W."/>
            <person name="Yang X."/>
            <person name="Jeffery I.B."/>
            <person name="Cooney J.C."/>
            <person name="Kagawa T.F."/>
            <person name="Liu W."/>
            <person name="Song Y."/>
            <person name="Salvetti E."/>
            <person name="Wrobel A."/>
            <person name="Rasinkangas P."/>
            <person name="Parkhill J."/>
            <person name="Rea M.C."/>
            <person name="O'Sullivan O."/>
            <person name="Ritari J."/>
            <person name="Douillard F.P."/>
            <person name="Paul Ross R."/>
            <person name="Yang R."/>
            <person name="Briner A.E."/>
            <person name="Felis G.E."/>
            <person name="de Vos W.M."/>
            <person name="Barrangou R."/>
            <person name="Klaenhammer T.R."/>
            <person name="Caufield P.W."/>
            <person name="Cui Y."/>
            <person name="Zhang H."/>
            <person name="O'Toole P.W."/>
        </authorList>
    </citation>
    <scope>NUCLEOTIDE SEQUENCE [LARGE SCALE GENOMIC DNA]</scope>
    <source>
        <strain evidence="6 7">DSM 20452</strain>
    </source>
</reference>
<comment type="caution">
    <text evidence="6">The sequence shown here is derived from an EMBL/GenBank/DDBJ whole genome shotgun (WGS) entry which is preliminary data.</text>
</comment>
<dbReference type="Gene3D" id="3.40.50.10420">
    <property type="entry name" value="NagB/RpiA/CoA transferase-like"/>
    <property type="match status" value="1"/>
</dbReference>
<dbReference type="Proteomes" id="UP000051612">
    <property type="component" value="Unassembled WGS sequence"/>
</dbReference>
<keyword evidence="5" id="KW-0460">Magnesium</keyword>
<evidence type="ECO:0000313" key="6">
    <source>
        <dbReference type="EMBL" id="KRM75951.1"/>
    </source>
</evidence>
<comment type="similarity">
    <text evidence="1 5">Belongs to the 5-formyltetrahydrofolate cyclo-ligase family.</text>
</comment>
<evidence type="ECO:0000256" key="2">
    <source>
        <dbReference type="ARBA" id="ARBA00022741"/>
    </source>
</evidence>
<dbReference type="GO" id="GO:0005524">
    <property type="term" value="F:ATP binding"/>
    <property type="evidence" value="ECO:0007669"/>
    <property type="project" value="UniProtKB-KW"/>
</dbReference>
<protein>
    <recommendedName>
        <fullName evidence="5">5-formyltetrahydrofolate cyclo-ligase</fullName>
        <ecNumber evidence="5">6.3.3.2</ecNumber>
    </recommendedName>
</protein>
<dbReference type="InterPro" id="IPR002698">
    <property type="entry name" value="FTHF_cligase"/>
</dbReference>
<organism evidence="6 7">
    <name type="scientific">Ligilactobacillus murinus DSM 20452 = NBRC 14221</name>
    <dbReference type="NCBI Taxonomy" id="1423772"/>
    <lineage>
        <taxon>Bacteria</taxon>
        <taxon>Bacillati</taxon>
        <taxon>Bacillota</taxon>
        <taxon>Bacilli</taxon>
        <taxon>Lactobacillales</taxon>
        <taxon>Lactobacillaceae</taxon>
        <taxon>Ligilactobacillus</taxon>
    </lineage>
</organism>
<dbReference type="GO" id="GO:0030272">
    <property type="term" value="F:5-formyltetrahydrofolate cyclo-ligase activity"/>
    <property type="evidence" value="ECO:0007669"/>
    <property type="project" value="UniProtKB-EC"/>
</dbReference>
<dbReference type="PANTHER" id="PTHR23407">
    <property type="entry name" value="ATPASE INHIBITOR/5-FORMYLTETRAHYDROFOLATE CYCLO-LIGASE"/>
    <property type="match status" value="1"/>
</dbReference>
<comment type="cofactor">
    <cofactor evidence="5">
        <name>Mg(2+)</name>
        <dbReference type="ChEBI" id="CHEBI:18420"/>
    </cofactor>
</comment>
<dbReference type="RefSeq" id="WP_004051000.1">
    <property type="nucleotide sequence ID" value="NZ_AYYN01000054.1"/>
</dbReference>
<gene>
    <name evidence="6" type="ORF">FC48_GL002032</name>
</gene>
<accession>A0A0R2B8X9</accession>
<feature type="binding site" evidence="4">
    <location>
        <begin position="4"/>
        <end position="8"/>
    </location>
    <ligand>
        <name>ATP</name>
        <dbReference type="ChEBI" id="CHEBI:30616"/>
    </ligand>
</feature>
<keyword evidence="5" id="KW-0479">Metal-binding</keyword>
<dbReference type="InterPro" id="IPR024185">
    <property type="entry name" value="FTHF_cligase-like_sf"/>
</dbReference>
<evidence type="ECO:0000313" key="7">
    <source>
        <dbReference type="Proteomes" id="UP000051612"/>
    </source>
</evidence>
<keyword evidence="2 4" id="KW-0547">Nucleotide-binding</keyword>
<evidence type="ECO:0000256" key="3">
    <source>
        <dbReference type="ARBA" id="ARBA00022840"/>
    </source>
</evidence>
<dbReference type="EMBL" id="AYYN01000054">
    <property type="protein sequence ID" value="KRM75951.1"/>
    <property type="molecule type" value="Genomic_DNA"/>
</dbReference>
<dbReference type="GO" id="GO:0009396">
    <property type="term" value="P:folic acid-containing compound biosynthetic process"/>
    <property type="evidence" value="ECO:0007669"/>
    <property type="project" value="TreeGrafter"/>
</dbReference>
<keyword evidence="6" id="KW-0436">Ligase</keyword>